<gene>
    <name evidence="15" type="ORF">N7469_005092</name>
</gene>
<keyword evidence="4 13" id="KW-0732">Signal</keyword>
<keyword evidence="11" id="KW-0624">Polysaccharide degradation</keyword>
<dbReference type="GO" id="GO:0000272">
    <property type="term" value="P:polysaccharide catabolic process"/>
    <property type="evidence" value="ECO:0007669"/>
    <property type="project" value="UniProtKB-KW"/>
</dbReference>
<evidence type="ECO:0000259" key="14">
    <source>
        <dbReference type="Pfam" id="PF12708"/>
    </source>
</evidence>
<evidence type="ECO:0000256" key="4">
    <source>
        <dbReference type="ARBA" id="ARBA00022729"/>
    </source>
</evidence>
<dbReference type="AlphaFoldDB" id="A0A9W9P0R0"/>
<evidence type="ECO:0000256" key="8">
    <source>
        <dbReference type="ARBA" id="ARBA00023277"/>
    </source>
</evidence>
<keyword evidence="6" id="KW-1015">Disulfide bond</keyword>
<keyword evidence="3" id="KW-0964">Secreted</keyword>
<keyword evidence="9 12" id="KW-0326">Glycosidase</keyword>
<evidence type="ECO:0000256" key="9">
    <source>
        <dbReference type="ARBA" id="ARBA00023295"/>
    </source>
</evidence>
<evidence type="ECO:0000256" key="2">
    <source>
        <dbReference type="ARBA" id="ARBA00008834"/>
    </source>
</evidence>
<keyword evidence="5 12" id="KW-0378">Hydrolase</keyword>
<comment type="similarity">
    <text evidence="2 12">Belongs to the glycosyl hydrolase 28 family.</text>
</comment>
<dbReference type="Pfam" id="PF00295">
    <property type="entry name" value="Glyco_hydro_28"/>
    <property type="match status" value="1"/>
</dbReference>
<feature type="non-terminal residue" evidence="15">
    <location>
        <position position="1"/>
    </location>
</feature>
<name>A0A9W9P0R0_PENCI</name>
<dbReference type="InterPro" id="IPR000743">
    <property type="entry name" value="Glyco_hydro_28"/>
</dbReference>
<dbReference type="InterPro" id="IPR024535">
    <property type="entry name" value="RHGA/B-epi-like_pectate_lyase"/>
</dbReference>
<dbReference type="OrthoDB" id="2268901at2759"/>
<evidence type="ECO:0000256" key="6">
    <source>
        <dbReference type="ARBA" id="ARBA00023157"/>
    </source>
</evidence>
<dbReference type="Pfam" id="PF12708">
    <property type="entry name" value="Pect-lyase_RHGA_epim"/>
    <property type="match status" value="1"/>
</dbReference>
<dbReference type="GO" id="GO:0004650">
    <property type="term" value="F:polygalacturonase activity"/>
    <property type="evidence" value="ECO:0007669"/>
    <property type="project" value="InterPro"/>
</dbReference>
<dbReference type="GeneID" id="81383179"/>
<reference evidence="15" key="2">
    <citation type="journal article" date="2023" name="IMA Fungus">
        <title>Comparative genomic study of the Penicillium genus elucidates a diverse pangenome and 15 lateral gene transfer events.</title>
        <authorList>
            <person name="Petersen C."/>
            <person name="Sorensen T."/>
            <person name="Nielsen M.R."/>
            <person name="Sondergaard T.E."/>
            <person name="Sorensen J.L."/>
            <person name="Fitzpatrick D.A."/>
            <person name="Frisvad J.C."/>
            <person name="Nielsen K.L."/>
        </authorList>
    </citation>
    <scope>NUCLEOTIDE SEQUENCE</scope>
    <source>
        <strain evidence="15">IBT 23319</strain>
    </source>
</reference>
<keyword evidence="7" id="KW-0325">Glycoprotein</keyword>
<dbReference type="Proteomes" id="UP001147733">
    <property type="component" value="Unassembled WGS sequence"/>
</dbReference>
<dbReference type="PANTHER" id="PTHR31736">
    <property type="match status" value="1"/>
</dbReference>
<organism evidence="15 16">
    <name type="scientific">Penicillium citrinum</name>
    <dbReference type="NCBI Taxonomy" id="5077"/>
    <lineage>
        <taxon>Eukaryota</taxon>
        <taxon>Fungi</taxon>
        <taxon>Dikarya</taxon>
        <taxon>Ascomycota</taxon>
        <taxon>Pezizomycotina</taxon>
        <taxon>Eurotiomycetes</taxon>
        <taxon>Eurotiomycetidae</taxon>
        <taxon>Eurotiales</taxon>
        <taxon>Aspergillaceae</taxon>
        <taxon>Penicillium</taxon>
    </lineage>
</organism>
<evidence type="ECO:0000256" key="12">
    <source>
        <dbReference type="RuleBase" id="RU361169"/>
    </source>
</evidence>
<keyword evidence="8" id="KW-0119">Carbohydrate metabolism</keyword>
<dbReference type="PANTHER" id="PTHR31736:SF19">
    <property type="entry name" value="PECTIN LYASE SUPERFAMILY PROTEIN-RELATED"/>
    <property type="match status" value="1"/>
</dbReference>
<dbReference type="RefSeq" id="XP_056500826.1">
    <property type="nucleotide sequence ID" value="XM_056644012.1"/>
</dbReference>
<dbReference type="SUPFAM" id="SSF51126">
    <property type="entry name" value="Pectin lyase-like"/>
    <property type="match status" value="1"/>
</dbReference>
<dbReference type="EMBL" id="JAPQKT010000004">
    <property type="protein sequence ID" value="KAJ5233326.1"/>
    <property type="molecule type" value="Genomic_DNA"/>
</dbReference>
<dbReference type="GO" id="GO:0005576">
    <property type="term" value="C:extracellular region"/>
    <property type="evidence" value="ECO:0007669"/>
    <property type="project" value="UniProtKB-SubCell"/>
</dbReference>
<evidence type="ECO:0000313" key="15">
    <source>
        <dbReference type="EMBL" id="KAJ5233326.1"/>
    </source>
</evidence>
<comment type="caution">
    <text evidence="15">The sequence shown here is derived from an EMBL/GenBank/DDBJ whole genome shotgun (WGS) entry which is preliminary data.</text>
</comment>
<evidence type="ECO:0000256" key="3">
    <source>
        <dbReference type="ARBA" id="ARBA00022525"/>
    </source>
</evidence>
<accession>A0A9W9P0R0</accession>
<feature type="domain" description="Rhamnogalacturonase A/B/Epimerase-like pectate lyase" evidence="14">
    <location>
        <begin position="41"/>
        <end position="86"/>
    </location>
</feature>
<evidence type="ECO:0000256" key="13">
    <source>
        <dbReference type="SAM" id="SignalP"/>
    </source>
</evidence>
<keyword evidence="10" id="KW-0961">Cell wall biogenesis/degradation</keyword>
<evidence type="ECO:0000256" key="11">
    <source>
        <dbReference type="ARBA" id="ARBA00023326"/>
    </source>
</evidence>
<feature type="chain" id="PRO_5040926031" description="Rhamnogalacturonase A/B/Epimerase-like pectate lyase domain-containing protein" evidence="13">
    <location>
        <begin position="20"/>
        <end position="448"/>
    </location>
</feature>
<feature type="signal peptide" evidence="13">
    <location>
        <begin position="1"/>
        <end position="19"/>
    </location>
</feature>
<keyword evidence="16" id="KW-1185">Reference proteome</keyword>
<comment type="subcellular location">
    <subcellularLocation>
        <location evidence="1">Secreted</location>
    </subcellularLocation>
</comment>
<dbReference type="GO" id="GO:0046576">
    <property type="term" value="F:rhamnogalacturonan alpha-L-rhamnopyranosyl-(1-&gt;4)-alpha-D-galactopyranosyluronide lyase activity"/>
    <property type="evidence" value="ECO:0007669"/>
    <property type="project" value="UniProtKB-ARBA"/>
</dbReference>
<evidence type="ECO:0000256" key="1">
    <source>
        <dbReference type="ARBA" id="ARBA00004613"/>
    </source>
</evidence>
<reference evidence="15" key="1">
    <citation type="submission" date="2022-11" db="EMBL/GenBank/DDBJ databases">
        <authorList>
            <person name="Petersen C."/>
        </authorList>
    </citation>
    <scope>NUCLEOTIDE SEQUENCE</scope>
    <source>
        <strain evidence="15">IBT 23319</strain>
    </source>
</reference>
<dbReference type="InterPro" id="IPR011050">
    <property type="entry name" value="Pectin_lyase_fold/virulence"/>
</dbReference>
<evidence type="ECO:0000256" key="5">
    <source>
        <dbReference type="ARBA" id="ARBA00022801"/>
    </source>
</evidence>
<protein>
    <recommendedName>
        <fullName evidence="14">Rhamnogalacturonase A/B/Epimerase-like pectate lyase domain-containing protein</fullName>
    </recommendedName>
</protein>
<sequence>VMFFSPFLAIGLAPLLASAAPSWSVGPNTDYATKANNKVCSILDYGGKADGKTDIGSAISSAWDECKEGGVVYIPSGEYALESWVRLTGGKSTAMRMDGIIYRTGSDGGNMIFIEHTSDFELFSSNSKGAIQGYGYEFHKEGSLSGPRLVRLYDVSDFSVHDLILVDAPAFHFSLDTCSNGEVYNMAIRGGDSGGLDGIDVWSNDIWIHDVEVTNKDECVTVKSPSKSILVENIYCNWSGGCAMGSLSTDVDISDITYRNIYTWNSNQMYMIKSNGGSGSVSDVILENFIGHGNAYSLDIDQAWSSMSTVDGDGVRLNNISISNWKGTAANGAQRGPIKVNCAPGAPCTDISIEDFAMWTESGDYETYICNSAYGSGACLQEESGDTTSYSTTVTVTTAPTGYSAATMAGDLSTVFGTDSEIPIPTIPTSFYPGATPYSALAAKASSA</sequence>
<dbReference type="Gene3D" id="2.160.20.10">
    <property type="entry name" value="Single-stranded right-handed beta-helix, Pectin lyase-like"/>
    <property type="match status" value="1"/>
</dbReference>
<dbReference type="InterPro" id="IPR012334">
    <property type="entry name" value="Pectin_lyas_fold"/>
</dbReference>
<proteinExistence type="inferred from homology"/>
<dbReference type="GO" id="GO:0071555">
    <property type="term" value="P:cell wall organization"/>
    <property type="evidence" value="ECO:0007669"/>
    <property type="project" value="UniProtKB-KW"/>
</dbReference>
<evidence type="ECO:0000313" key="16">
    <source>
        <dbReference type="Proteomes" id="UP001147733"/>
    </source>
</evidence>
<evidence type="ECO:0000256" key="10">
    <source>
        <dbReference type="ARBA" id="ARBA00023316"/>
    </source>
</evidence>
<evidence type="ECO:0000256" key="7">
    <source>
        <dbReference type="ARBA" id="ARBA00023180"/>
    </source>
</evidence>